<dbReference type="InterPro" id="IPR013762">
    <property type="entry name" value="Integrase-like_cat_sf"/>
</dbReference>
<protein>
    <submittedName>
        <fullName evidence="7">Tyrosine-type recombinase/integrase</fullName>
    </submittedName>
</protein>
<sequence>MDGRVGKRVKNDRAAQDSAKPLAHLFDVFYNAKVAEGRSRRTLEMYRENFAAFCAYLDDCGLERSLTAVTPDVLRSYMAWMAQGRRKWEGHAHKHERNMTVGLSPVTVNTRMKSLRTMFKFLEDDGQISNDPCAKVRKMKEPEKETEILTVDELQRLLKAPDQRTYAGFRDYVAMNVLIDGFFRINEVLTLRTGDVDLHTGMVTVKETVAKSRKARYVPLQKRTLRLLRDLIDENADFETDAIFLTNYGGALTDDQFRNRLKEHAERSGLTVNIYPHLFRHTSATLFLENGGSERYLAEILGHADMRMIMRYTHLSRRKSVKDQHDQYSPINDVVGKLARERKTRR</sequence>
<proteinExistence type="inferred from homology"/>
<dbReference type="Gene3D" id="1.10.443.10">
    <property type="entry name" value="Intergrase catalytic core"/>
    <property type="match status" value="1"/>
</dbReference>
<dbReference type="InterPro" id="IPR044068">
    <property type="entry name" value="CB"/>
</dbReference>
<keyword evidence="8" id="KW-1185">Reference proteome</keyword>
<accession>A0A6M1PLQ4</accession>
<evidence type="ECO:0000313" key="7">
    <source>
        <dbReference type="EMBL" id="NGM81271.1"/>
    </source>
</evidence>
<dbReference type="Proteomes" id="UP000480151">
    <property type="component" value="Unassembled WGS sequence"/>
</dbReference>
<evidence type="ECO:0000256" key="1">
    <source>
        <dbReference type="ARBA" id="ARBA00008857"/>
    </source>
</evidence>
<comment type="similarity">
    <text evidence="1">Belongs to the 'phage' integrase family.</text>
</comment>
<organism evidence="7 8">
    <name type="scientific">Paenibacillus apii</name>
    <dbReference type="NCBI Taxonomy" id="1850370"/>
    <lineage>
        <taxon>Bacteria</taxon>
        <taxon>Bacillati</taxon>
        <taxon>Bacillota</taxon>
        <taxon>Bacilli</taxon>
        <taxon>Bacillales</taxon>
        <taxon>Paenibacillaceae</taxon>
        <taxon>Paenibacillus</taxon>
    </lineage>
</organism>
<dbReference type="AlphaFoldDB" id="A0A6M1PLQ4"/>
<dbReference type="InterPro" id="IPR010998">
    <property type="entry name" value="Integrase_recombinase_N"/>
</dbReference>
<keyword evidence="2 4" id="KW-0238">DNA-binding</keyword>
<reference evidence="7 8" key="1">
    <citation type="submission" date="2020-02" db="EMBL/GenBank/DDBJ databases">
        <authorList>
            <person name="Gao J."/>
            <person name="Sun J."/>
        </authorList>
    </citation>
    <scope>NUCLEOTIDE SEQUENCE [LARGE SCALE GENOMIC DNA]</scope>
    <source>
        <strain evidence="7 8">7124</strain>
    </source>
</reference>
<name>A0A6M1PLQ4_9BACL</name>
<evidence type="ECO:0000259" key="6">
    <source>
        <dbReference type="PROSITE" id="PS51900"/>
    </source>
</evidence>
<gene>
    <name evidence="7" type="ORF">G5B47_02460</name>
</gene>
<keyword evidence="3" id="KW-0233">DNA recombination</keyword>
<evidence type="ECO:0000259" key="5">
    <source>
        <dbReference type="PROSITE" id="PS51898"/>
    </source>
</evidence>
<dbReference type="PROSITE" id="PS51900">
    <property type="entry name" value="CB"/>
    <property type="match status" value="1"/>
</dbReference>
<dbReference type="RefSeq" id="WP_165093937.1">
    <property type="nucleotide sequence ID" value="NZ_JAAKGU010000001.1"/>
</dbReference>
<dbReference type="Pfam" id="PF13102">
    <property type="entry name" value="Phage_int_SAM_5"/>
    <property type="match status" value="1"/>
</dbReference>
<dbReference type="EMBL" id="JAAKGU010000001">
    <property type="protein sequence ID" value="NGM81271.1"/>
    <property type="molecule type" value="Genomic_DNA"/>
</dbReference>
<dbReference type="GO" id="GO:0003677">
    <property type="term" value="F:DNA binding"/>
    <property type="evidence" value="ECO:0007669"/>
    <property type="project" value="UniProtKB-UniRule"/>
</dbReference>
<dbReference type="PANTHER" id="PTHR30349:SF41">
    <property type="entry name" value="INTEGRASE_RECOMBINASE PROTEIN MJ0367-RELATED"/>
    <property type="match status" value="1"/>
</dbReference>
<evidence type="ECO:0000313" key="8">
    <source>
        <dbReference type="Proteomes" id="UP000480151"/>
    </source>
</evidence>
<evidence type="ECO:0000256" key="2">
    <source>
        <dbReference type="ARBA" id="ARBA00023125"/>
    </source>
</evidence>
<dbReference type="GO" id="GO:0015074">
    <property type="term" value="P:DNA integration"/>
    <property type="evidence" value="ECO:0007669"/>
    <property type="project" value="InterPro"/>
</dbReference>
<dbReference type="GO" id="GO:0006310">
    <property type="term" value="P:DNA recombination"/>
    <property type="evidence" value="ECO:0007669"/>
    <property type="project" value="UniProtKB-KW"/>
</dbReference>
<dbReference type="SUPFAM" id="SSF56349">
    <property type="entry name" value="DNA breaking-rejoining enzymes"/>
    <property type="match status" value="1"/>
</dbReference>
<dbReference type="InterPro" id="IPR011010">
    <property type="entry name" value="DNA_brk_join_enz"/>
</dbReference>
<feature type="domain" description="Tyr recombinase" evidence="5">
    <location>
        <begin position="144"/>
        <end position="326"/>
    </location>
</feature>
<dbReference type="PROSITE" id="PS51898">
    <property type="entry name" value="TYR_RECOMBINASE"/>
    <property type="match status" value="1"/>
</dbReference>
<dbReference type="Pfam" id="PF00589">
    <property type="entry name" value="Phage_integrase"/>
    <property type="match status" value="1"/>
</dbReference>
<dbReference type="InterPro" id="IPR002104">
    <property type="entry name" value="Integrase_catalytic"/>
</dbReference>
<evidence type="ECO:0000256" key="3">
    <source>
        <dbReference type="ARBA" id="ARBA00023172"/>
    </source>
</evidence>
<evidence type="ECO:0000256" key="4">
    <source>
        <dbReference type="PROSITE-ProRule" id="PRU01248"/>
    </source>
</evidence>
<dbReference type="Gene3D" id="1.10.150.130">
    <property type="match status" value="1"/>
</dbReference>
<dbReference type="InterPro" id="IPR050090">
    <property type="entry name" value="Tyrosine_recombinase_XerCD"/>
</dbReference>
<dbReference type="InterPro" id="IPR025269">
    <property type="entry name" value="SAM-like_dom"/>
</dbReference>
<dbReference type="PANTHER" id="PTHR30349">
    <property type="entry name" value="PHAGE INTEGRASE-RELATED"/>
    <property type="match status" value="1"/>
</dbReference>
<comment type="caution">
    <text evidence="7">The sequence shown here is derived from an EMBL/GenBank/DDBJ whole genome shotgun (WGS) entry which is preliminary data.</text>
</comment>
<feature type="domain" description="Core-binding (CB)" evidence="6">
    <location>
        <begin position="20"/>
        <end position="123"/>
    </location>
</feature>